<organism evidence="1 2">
    <name type="scientific">Homarus americanus</name>
    <name type="common">American lobster</name>
    <dbReference type="NCBI Taxonomy" id="6706"/>
    <lineage>
        <taxon>Eukaryota</taxon>
        <taxon>Metazoa</taxon>
        <taxon>Ecdysozoa</taxon>
        <taxon>Arthropoda</taxon>
        <taxon>Crustacea</taxon>
        <taxon>Multicrustacea</taxon>
        <taxon>Malacostraca</taxon>
        <taxon>Eumalacostraca</taxon>
        <taxon>Eucarida</taxon>
        <taxon>Decapoda</taxon>
        <taxon>Pleocyemata</taxon>
        <taxon>Astacidea</taxon>
        <taxon>Nephropoidea</taxon>
        <taxon>Nephropidae</taxon>
        <taxon>Homarus</taxon>
    </lineage>
</organism>
<keyword evidence="2" id="KW-1185">Reference proteome</keyword>
<evidence type="ECO:0000313" key="1">
    <source>
        <dbReference type="EMBL" id="KAG7162190.1"/>
    </source>
</evidence>
<protein>
    <submittedName>
        <fullName evidence="1">Uncharacterized protein</fullName>
    </submittedName>
</protein>
<comment type="caution">
    <text evidence="1">The sequence shown here is derived from an EMBL/GenBank/DDBJ whole genome shotgun (WGS) entry which is preliminary data.</text>
</comment>
<reference evidence="1" key="1">
    <citation type="journal article" date="2021" name="Sci. Adv.">
        <title>The American lobster genome reveals insights on longevity, neural, and immune adaptations.</title>
        <authorList>
            <person name="Polinski J.M."/>
            <person name="Zimin A.V."/>
            <person name="Clark K.F."/>
            <person name="Kohn A.B."/>
            <person name="Sadowski N."/>
            <person name="Timp W."/>
            <person name="Ptitsyn A."/>
            <person name="Khanna P."/>
            <person name="Romanova D.Y."/>
            <person name="Williams P."/>
            <person name="Greenwood S.J."/>
            <person name="Moroz L.L."/>
            <person name="Walt D.R."/>
            <person name="Bodnar A.G."/>
        </authorList>
    </citation>
    <scope>NUCLEOTIDE SEQUENCE</scope>
    <source>
        <strain evidence="1">GMGI-L3</strain>
    </source>
</reference>
<dbReference type="EMBL" id="JAHLQT010028013">
    <property type="protein sequence ID" value="KAG7162190.1"/>
    <property type="molecule type" value="Genomic_DNA"/>
</dbReference>
<name>A0A8J5JUP9_HOMAM</name>
<gene>
    <name evidence="1" type="ORF">Hamer_G010860</name>
</gene>
<sequence>MDIIKQKSHELYVAKFIKEWANKWLDKRWKVNIPGYVSDSVLSDIYVNFYYDVSSGNMKVEEKKLVLVFLMFVFIQYDLPKVSFSCLRIDEVLTTVKCQLAQRTRTTLLGTK</sequence>
<evidence type="ECO:0000313" key="2">
    <source>
        <dbReference type="Proteomes" id="UP000747542"/>
    </source>
</evidence>
<accession>A0A8J5JUP9</accession>
<proteinExistence type="predicted"/>
<dbReference type="Proteomes" id="UP000747542">
    <property type="component" value="Unassembled WGS sequence"/>
</dbReference>
<dbReference type="AlphaFoldDB" id="A0A8J5JUP9"/>